<dbReference type="InterPro" id="IPR016181">
    <property type="entry name" value="Acyl_CoA_acyltransferase"/>
</dbReference>
<dbReference type="InterPro" id="IPR052523">
    <property type="entry name" value="Trichothecene_AcTrans"/>
</dbReference>
<dbReference type="Gene3D" id="3.40.630.30">
    <property type="match status" value="1"/>
</dbReference>
<accession>A0A9W4KP94</accession>
<reference evidence="2" key="1">
    <citation type="submission" date="2021-07" db="EMBL/GenBank/DDBJ databases">
        <authorList>
            <person name="Branca A.L. A."/>
        </authorList>
    </citation>
    <scope>NUCLEOTIDE SEQUENCE</scope>
</reference>
<name>A0A9W4KP94_9EURO</name>
<evidence type="ECO:0000259" key="1">
    <source>
        <dbReference type="Pfam" id="PF13508"/>
    </source>
</evidence>
<protein>
    <recommendedName>
        <fullName evidence="1">N-acetyltransferase domain-containing protein</fullName>
    </recommendedName>
</protein>
<evidence type="ECO:0000313" key="2">
    <source>
        <dbReference type="EMBL" id="CAG8909645.1"/>
    </source>
</evidence>
<dbReference type="EMBL" id="CAJVRC010000902">
    <property type="protein sequence ID" value="CAG8909645.1"/>
    <property type="molecule type" value="Genomic_DNA"/>
</dbReference>
<dbReference type="InterPro" id="IPR000182">
    <property type="entry name" value="GNAT_dom"/>
</dbReference>
<dbReference type="PANTHER" id="PTHR42791">
    <property type="entry name" value="GNAT FAMILY ACETYLTRANSFERASE"/>
    <property type="match status" value="1"/>
</dbReference>
<feature type="domain" description="N-acetyltransferase" evidence="1">
    <location>
        <begin position="181"/>
        <end position="234"/>
    </location>
</feature>
<gene>
    <name evidence="2" type="ORF">PEGY_LOCUS10441</name>
</gene>
<dbReference type="OrthoDB" id="512662at2759"/>
<dbReference type="CDD" id="cd04301">
    <property type="entry name" value="NAT_SF"/>
    <property type="match status" value="1"/>
</dbReference>
<evidence type="ECO:0000313" key="3">
    <source>
        <dbReference type="Proteomes" id="UP001154252"/>
    </source>
</evidence>
<proteinExistence type="predicted"/>
<dbReference type="Pfam" id="PF13508">
    <property type="entry name" value="Acetyltransf_7"/>
    <property type="match status" value="1"/>
</dbReference>
<organism evidence="2 3">
    <name type="scientific">Penicillium egyptiacum</name>
    <dbReference type="NCBI Taxonomy" id="1303716"/>
    <lineage>
        <taxon>Eukaryota</taxon>
        <taxon>Fungi</taxon>
        <taxon>Dikarya</taxon>
        <taxon>Ascomycota</taxon>
        <taxon>Pezizomycotina</taxon>
        <taxon>Eurotiomycetes</taxon>
        <taxon>Eurotiomycetidae</taxon>
        <taxon>Eurotiales</taxon>
        <taxon>Aspergillaceae</taxon>
        <taxon>Penicillium</taxon>
    </lineage>
</organism>
<dbReference type="SUPFAM" id="SSF55729">
    <property type="entry name" value="Acyl-CoA N-acyltransferases (Nat)"/>
    <property type="match status" value="1"/>
</dbReference>
<comment type="caution">
    <text evidence="2">The sequence shown here is derived from an EMBL/GenBank/DDBJ whole genome shotgun (WGS) entry which is preliminary data.</text>
</comment>
<dbReference type="AlphaFoldDB" id="A0A9W4KP94"/>
<dbReference type="PANTHER" id="PTHR42791:SF1">
    <property type="entry name" value="N-ACETYLTRANSFERASE DOMAIN-CONTAINING PROTEIN"/>
    <property type="match status" value="1"/>
</dbReference>
<sequence>MTVNLFPVQNDRSISAVARTVNAAFSSDPLIQWLRPNMTPWAYQDALAHRWQYRRVQNVISKGIALQSASVGQLVQEYTRKNKALEPSDGAVAPKKTAQVSASEDPNIAANQREAGAVVFLYPPKGHLPWSLSSMWFSWKLWLLALFNPVKDTSCKDERVEKLMSRHMSGKKLLQARYPTLWYLEVIAVHPSLQSRGLGGSVMTAILEQVAGNPIFLECTRQENIAFYEGFGFKTIEEVDLTDTPAHAEEDGKLKYWVMVLETDSTQ</sequence>
<dbReference type="Proteomes" id="UP001154252">
    <property type="component" value="Unassembled WGS sequence"/>
</dbReference>
<keyword evidence="3" id="KW-1185">Reference proteome</keyword>
<dbReference type="GO" id="GO:0016747">
    <property type="term" value="F:acyltransferase activity, transferring groups other than amino-acyl groups"/>
    <property type="evidence" value="ECO:0007669"/>
    <property type="project" value="InterPro"/>
</dbReference>